<name>A0A5B7E2P0_PORTR</name>
<keyword evidence="3" id="KW-1185">Reference proteome</keyword>
<organism evidence="2 3">
    <name type="scientific">Portunus trituberculatus</name>
    <name type="common">Swimming crab</name>
    <name type="synonym">Neptunus trituberculatus</name>
    <dbReference type="NCBI Taxonomy" id="210409"/>
    <lineage>
        <taxon>Eukaryota</taxon>
        <taxon>Metazoa</taxon>
        <taxon>Ecdysozoa</taxon>
        <taxon>Arthropoda</taxon>
        <taxon>Crustacea</taxon>
        <taxon>Multicrustacea</taxon>
        <taxon>Malacostraca</taxon>
        <taxon>Eumalacostraca</taxon>
        <taxon>Eucarida</taxon>
        <taxon>Decapoda</taxon>
        <taxon>Pleocyemata</taxon>
        <taxon>Brachyura</taxon>
        <taxon>Eubrachyura</taxon>
        <taxon>Portunoidea</taxon>
        <taxon>Portunidae</taxon>
        <taxon>Portuninae</taxon>
        <taxon>Portunus</taxon>
    </lineage>
</organism>
<dbReference type="AlphaFoldDB" id="A0A5B7E2P0"/>
<comment type="caution">
    <text evidence="2">The sequence shown here is derived from an EMBL/GenBank/DDBJ whole genome shotgun (WGS) entry which is preliminary data.</text>
</comment>
<sequence length="104" mass="11575">MASPIFSLEQFVEKPSFDQLSAIRKVDWQAIAQYYELPVSLYTSKEILKNTVVEKLVELRVLPEQAIQALTPAGLSSTPTGKQSPQHLKLGIGTSDAEKLFELE</sequence>
<protein>
    <submittedName>
        <fullName evidence="2">Uncharacterized protein</fullName>
    </submittedName>
</protein>
<reference evidence="2 3" key="1">
    <citation type="submission" date="2019-05" db="EMBL/GenBank/DDBJ databases">
        <title>Another draft genome of Portunus trituberculatus and its Hox gene families provides insights of decapod evolution.</title>
        <authorList>
            <person name="Jeong J.-H."/>
            <person name="Song I."/>
            <person name="Kim S."/>
            <person name="Choi T."/>
            <person name="Kim D."/>
            <person name="Ryu S."/>
            <person name="Kim W."/>
        </authorList>
    </citation>
    <scope>NUCLEOTIDE SEQUENCE [LARGE SCALE GENOMIC DNA]</scope>
    <source>
        <tissue evidence="2">Muscle</tissue>
    </source>
</reference>
<evidence type="ECO:0000256" key="1">
    <source>
        <dbReference type="SAM" id="MobiDB-lite"/>
    </source>
</evidence>
<proteinExistence type="predicted"/>
<gene>
    <name evidence="2" type="ORF">E2C01_020576</name>
</gene>
<evidence type="ECO:0000313" key="3">
    <source>
        <dbReference type="Proteomes" id="UP000324222"/>
    </source>
</evidence>
<feature type="region of interest" description="Disordered" evidence="1">
    <location>
        <begin position="73"/>
        <end position="95"/>
    </location>
</feature>
<dbReference type="EMBL" id="VSRR010001742">
    <property type="protein sequence ID" value="MPC27406.1"/>
    <property type="molecule type" value="Genomic_DNA"/>
</dbReference>
<feature type="compositionally biased region" description="Polar residues" evidence="1">
    <location>
        <begin position="74"/>
        <end position="86"/>
    </location>
</feature>
<evidence type="ECO:0000313" key="2">
    <source>
        <dbReference type="EMBL" id="MPC27406.1"/>
    </source>
</evidence>
<dbReference type="Proteomes" id="UP000324222">
    <property type="component" value="Unassembled WGS sequence"/>
</dbReference>
<accession>A0A5B7E2P0</accession>